<comment type="caution">
    <text evidence="1">The sequence shown here is derived from an EMBL/GenBank/DDBJ whole genome shotgun (WGS) entry which is preliminary data.</text>
</comment>
<proteinExistence type="predicted"/>
<gene>
    <name evidence="1" type="ORF">GCM10007916_02870</name>
</gene>
<reference evidence="2" key="1">
    <citation type="journal article" date="2019" name="Int. J. Syst. Evol. Microbiol.">
        <title>The Global Catalogue of Microorganisms (GCM) 10K type strain sequencing project: providing services to taxonomists for standard genome sequencing and annotation.</title>
        <authorList>
            <consortium name="The Broad Institute Genomics Platform"/>
            <consortium name="The Broad Institute Genome Sequencing Center for Infectious Disease"/>
            <person name="Wu L."/>
            <person name="Ma J."/>
        </authorList>
    </citation>
    <scope>NUCLEOTIDE SEQUENCE [LARGE SCALE GENOMIC DNA]</scope>
    <source>
        <strain evidence="2">NBRC 103166</strain>
    </source>
</reference>
<dbReference type="RefSeq" id="WP_284202335.1">
    <property type="nucleotide sequence ID" value="NZ_BSPQ01000001.1"/>
</dbReference>
<dbReference type="EMBL" id="BSPQ01000001">
    <property type="protein sequence ID" value="GLS89220.1"/>
    <property type="molecule type" value="Genomic_DNA"/>
</dbReference>
<protein>
    <recommendedName>
        <fullName evidence="3">Secreted protein</fullName>
    </recommendedName>
</protein>
<evidence type="ECO:0008006" key="3">
    <source>
        <dbReference type="Google" id="ProtNLM"/>
    </source>
</evidence>
<keyword evidence="2" id="KW-1185">Reference proteome</keyword>
<evidence type="ECO:0000313" key="1">
    <source>
        <dbReference type="EMBL" id="GLS89220.1"/>
    </source>
</evidence>
<organism evidence="1 2">
    <name type="scientific">Psychromonas marina</name>
    <dbReference type="NCBI Taxonomy" id="88364"/>
    <lineage>
        <taxon>Bacteria</taxon>
        <taxon>Pseudomonadati</taxon>
        <taxon>Pseudomonadota</taxon>
        <taxon>Gammaproteobacteria</taxon>
        <taxon>Alteromonadales</taxon>
        <taxon>Psychromonadaceae</taxon>
        <taxon>Psychromonas</taxon>
    </lineage>
</organism>
<sequence length="170" mass="19727">MPSRLLFFLLAFMLFPIKSYAERTTLYSVNTGSFLFHIAPFDTDSNQYFDNQYLSIERKFSKDSDYSLFAGTFLNSQANRCLLLGLRKDWYRVNDKLVIKGVYSYAGEFFFDAFEDCGDGGFYNTVKEKTGVGFAPYLYHAAQYNFTDYFALEAGFILPVIFVMSMQWSF</sequence>
<name>A0ABQ6DW67_9GAMM</name>
<evidence type="ECO:0000313" key="2">
    <source>
        <dbReference type="Proteomes" id="UP001157353"/>
    </source>
</evidence>
<dbReference type="Proteomes" id="UP001157353">
    <property type="component" value="Unassembled WGS sequence"/>
</dbReference>
<accession>A0ABQ6DW67</accession>